<proteinExistence type="predicted"/>
<comment type="caution">
    <text evidence="2">The sequence shown here is derived from an EMBL/GenBank/DDBJ whole genome shotgun (WGS) entry which is preliminary data.</text>
</comment>
<feature type="transmembrane region" description="Helical" evidence="1">
    <location>
        <begin position="58"/>
        <end position="76"/>
    </location>
</feature>
<evidence type="ECO:0000256" key="1">
    <source>
        <dbReference type="SAM" id="Phobius"/>
    </source>
</evidence>
<name>A0A7W6C6H1_9SPHN</name>
<accession>A0A7W6C6H1</accession>
<feature type="transmembrane region" description="Helical" evidence="1">
    <location>
        <begin position="32"/>
        <end position="51"/>
    </location>
</feature>
<dbReference type="RefSeq" id="WP_183618931.1">
    <property type="nucleotide sequence ID" value="NZ_JACIDY010000017.1"/>
</dbReference>
<keyword evidence="3" id="KW-1185">Reference proteome</keyword>
<dbReference type="AlphaFoldDB" id="A0A7W6C6H1"/>
<reference evidence="2 3" key="1">
    <citation type="submission" date="2020-08" db="EMBL/GenBank/DDBJ databases">
        <title>Genomic Encyclopedia of Type Strains, Phase IV (KMG-IV): sequencing the most valuable type-strain genomes for metagenomic binning, comparative biology and taxonomic classification.</title>
        <authorList>
            <person name="Goeker M."/>
        </authorList>
    </citation>
    <scope>NUCLEOTIDE SEQUENCE [LARGE SCALE GENOMIC DNA]</scope>
    <source>
        <strain evidence="2 3">DSM 27568</strain>
    </source>
</reference>
<dbReference type="Proteomes" id="UP000561459">
    <property type="component" value="Unassembled WGS sequence"/>
</dbReference>
<evidence type="ECO:0000313" key="3">
    <source>
        <dbReference type="Proteomes" id="UP000561459"/>
    </source>
</evidence>
<evidence type="ECO:0000313" key="2">
    <source>
        <dbReference type="EMBL" id="MBB3941743.1"/>
    </source>
</evidence>
<protein>
    <submittedName>
        <fullName evidence="2">Uncharacterized protein</fullName>
    </submittedName>
</protein>
<gene>
    <name evidence="2" type="ORF">GGR39_003424</name>
</gene>
<organism evidence="2 3">
    <name type="scientific">Novosphingobium fluoreni</name>
    <dbReference type="NCBI Taxonomy" id="1391222"/>
    <lineage>
        <taxon>Bacteria</taxon>
        <taxon>Pseudomonadati</taxon>
        <taxon>Pseudomonadota</taxon>
        <taxon>Alphaproteobacteria</taxon>
        <taxon>Sphingomonadales</taxon>
        <taxon>Sphingomonadaceae</taxon>
        <taxon>Novosphingobium</taxon>
    </lineage>
</organism>
<feature type="transmembrane region" description="Helical" evidence="1">
    <location>
        <begin position="108"/>
        <end position="129"/>
    </location>
</feature>
<sequence length="188" mass="20447">MPESFVYITLLLLTGFLTGSRGGAPERITSAVMLGATIATLAANAEGALDYRHVEWRLFWIDVAVLGAFIAVALYADRFWPLWVAALQCIAVAAHGARAFEPTILPLVYWWVLGKVSYPMMLIVCIGTARHQHRQQRVSMAVVDQTASTIAIAGAGSLAARSWKTQTIRRGKPCSLEGERGYGGRSPD</sequence>
<dbReference type="EMBL" id="JACIDY010000017">
    <property type="protein sequence ID" value="MBB3941743.1"/>
    <property type="molecule type" value="Genomic_DNA"/>
</dbReference>
<keyword evidence="1" id="KW-0472">Membrane</keyword>
<keyword evidence="1" id="KW-1133">Transmembrane helix</keyword>
<keyword evidence="1" id="KW-0812">Transmembrane</keyword>